<organism evidence="1 2">
    <name type="scientific">Candidatus Frankia alpina</name>
    <dbReference type="NCBI Taxonomy" id="2699483"/>
    <lineage>
        <taxon>Bacteria</taxon>
        <taxon>Bacillati</taxon>
        <taxon>Actinomycetota</taxon>
        <taxon>Actinomycetes</taxon>
        <taxon>Frankiales</taxon>
        <taxon>Frankiaceae</taxon>
        <taxon>Frankia</taxon>
    </lineage>
</organism>
<dbReference type="InterPro" id="IPR009078">
    <property type="entry name" value="Ferritin-like_SF"/>
</dbReference>
<dbReference type="Pfam" id="PF11583">
    <property type="entry name" value="AurF"/>
    <property type="match status" value="1"/>
</dbReference>
<dbReference type="OrthoDB" id="3608488at2"/>
<dbReference type="Proteomes" id="UP000305282">
    <property type="component" value="Unassembled WGS sequence"/>
</dbReference>
<dbReference type="SUPFAM" id="SSF47240">
    <property type="entry name" value="Ferritin-like"/>
    <property type="match status" value="1"/>
</dbReference>
<proteinExistence type="predicted"/>
<sequence>MADDAFTETLARLSIKSRSDYYNPYTRFAWPTEVPTERWWMSPEYLTVHGTGLVEDENVLRALARQEAINLFSLHVHGIRDLISAVCQRMHTPGFSEYNEYLHHFIGEENSHMWFFAEFCDRYAGGLHPPTAFPLRTDSRGDLWDDVATFARVLVFEEIFDFYNSRMGRDPRLPAILRDIHAAHHHDESRHVAFGKPLVRRLHERARETDPGRCGEIERHIKGYMSYSVRSLYSPRAFRGAGVLKPLETRRRAMAHPARRAFHARALARVNKYFVNNGILQTAWEDEDVHS</sequence>
<dbReference type="InterPro" id="IPR025859">
    <property type="entry name" value="AurF/CmlI"/>
</dbReference>
<dbReference type="EMBL" id="SSXH01000950">
    <property type="protein sequence ID" value="THJ31919.1"/>
    <property type="molecule type" value="Genomic_DNA"/>
</dbReference>
<comment type="caution">
    <text evidence="1">The sequence shown here is derived from an EMBL/GenBank/DDBJ whole genome shotgun (WGS) entry which is preliminary data.</text>
</comment>
<reference evidence="1 2" key="1">
    <citation type="submission" date="2019-04" db="EMBL/GenBank/DDBJ databases">
        <title>Draft genome sequences for three unisolated Alnus-infective Frankia Sp+ strains, AgTrS, AiOr and AvVan, the first sequenced Frankia strains able to sporulate in-planta.</title>
        <authorList>
            <person name="Bethencourt L."/>
            <person name="Vautrin F."/>
            <person name="Taib N."/>
            <person name="Dubost A."/>
            <person name="Castro-Garcia L."/>
            <person name="Imbaud O."/>
            <person name="Abrouk D."/>
            <person name="Fournier P."/>
            <person name="Briolay J."/>
            <person name="Nguyen A."/>
            <person name="Normand P."/>
            <person name="Fernandez M.P."/>
            <person name="Brochier-Armanet C."/>
            <person name="Herrera-Belaroussi A."/>
        </authorList>
    </citation>
    <scope>NUCLEOTIDE SEQUENCE [LARGE SCALE GENOMIC DNA]</scope>
    <source>
        <strain evidence="1 2">AvVan</strain>
    </source>
</reference>
<protein>
    <submittedName>
        <fullName evidence="1">Diiron oxygenase</fullName>
    </submittedName>
</protein>
<evidence type="ECO:0000313" key="1">
    <source>
        <dbReference type="EMBL" id="THJ31919.1"/>
    </source>
</evidence>
<dbReference type="Gene3D" id="1.10.620.20">
    <property type="entry name" value="Ribonucleotide Reductase, subunit A"/>
    <property type="match status" value="1"/>
</dbReference>
<name>A0A4S5BIG3_9ACTN</name>
<keyword evidence="2" id="KW-1185">Reference proteome</keyword>
<gene>
    <name evidence="1" type="ORF">E7Y31_22275</name>
</gene>
<dbReference type="GO" id="GO:0016491">
    <property type="term" value="F:oxidoreductase activity"/>
    <property type="evidence" value="ECO:0007669"/>
    <property type="project" value="InterPro"/>
</dbReference>
<dbReference type="AlphaFoldDB" id="A0A4S5BIG3"/>
<dbReference type="RefSeq" id="WP_136449628.1">
    <property type="nucleotide sequence ID" value="NZ_SSXH01000950.1"/>
</dbReference>
<dbReference type="InterPro" id="IPR012348">
    <property type="entry name" value="RNR-like"/>
</dbReference>
<evidence type="ECO:0000313" key="2">
    <source>
        <dbReference type="Proteomes" id="UP000305282"/>
    </source>
</evidence>
<accession>A0A4S5BIG3</accession>